<keyword evidence="2" id="KW-1185">Reference proteome</keyword>
<dbReference type="AlphaFoldDB" id="A0AAV6J991"/>
<protein>
    <submittedName>
        <fullName evidence="1">Uncharacterized protein</fullName>
    </submittedName>
</protein>
<evidence type="ECO:0000313" key="1">
    <source>
        <dbReference type="EMBL" id="KAG5536902.1"/>
    </source>
</evidence>
<accession>A0AAV6J991</accession>
<dbReference type="PANTHER" id="PTHR18460">
    <property type="entry name" value="TEL2 INTERACTING PROTEIN 1 TTI1 FAMILY MEMBER"/>
    <property type="match status" value="1"/>
</dbReference>
<name>A0AAV6J991_9ERIC</name>
<comment type="caution">
    <text evidence="1">The sequence shown here is derived from an EMBL/GenBank/DDBJ whole genome shotgun (WGS) entry which is preliminary data.</text>
</comment>
<dbReference type="InterPro" id="IPR049362">
    <property type="entry name" value="TTI1_rpt"/>
</dbReference>
<dbReference type="EMBL" id="JACTNZ010000008">
    <property type="protein sequence ID" value="KAG5536902.1"/>
    <property type="molecule type" value="Genomic_DNA"/>
</dbReference>
<proteinExistence type="predicted"/>
<evidence type="ECO:0000313" key="2">
    <source>
        <dbReference type="Proteomes" id="UP000823749"/>
    </source>
</evidence>
<dbReference type="PANTHER" id="PTHR18460:SF3">
    <property type="entry name" value="TELO2-INTERACTING PROTEIN 1 HOMOLOG"/>
    <property type="match status" value="1"/>
</dbReference>
<dbReference type="Pfam" id="PF21547">
    <property type="entry name" value="TTI1"/>
    <property type="match status" value="1"/>
</dbReference>
<gene>
    <name evidence="1" type="ORF">RHGRI_024361</name>
</gene>
<organism evidence="1 2">
    <name type="scientific">Rhododendron griersonianum</name>
    <dbReference type="NCBI Taxonomy" id="479676"/>
    <lineage>
        <taxon>Eukaryota</taxon>
        <taxon>Viridiplantae</taxon>
        <taxon>Streptophyta</taxon>
        <taxon>Embryophyta</taxon>
        <taxon>Tracheophyta</taxon>
        <taxon>Spermatophyta</taxon>
        <taxon>Magnoliopsida</taxon>
        <taxon>eudicotyledons</taxon>
        <taxon>Gunneridae</taxon>
        <taxon>Pentapetalae</taxon>
        <taxon>asterids</taxon>
        <taxon>Ericales</taxon>
        <taxon>Ericaceae</taxon>
        <taxon>Ericoideae</taxon>
        <taxon>Rhodoreae</taxon>
        <taxon>Rhododendron</taxon>
    </lineage>
</organism>
<dbReference type="GO" id="GO:0005737">
    <property type="term" value="C:cytoplasm"/>
    <property type="evidence" value="ECO:0007669"/>
    <property type="project" value="TreeGrafter"/>
</dbReference>
<sequence>MGLSSTYSCLVEDRNAEMVIIEGIGIFSMCLGETFASCGFLHSSLYVLLENLYNLLKLTNLQIRSASDAVLHVVSSTCGYPTVGHLVLANSDYVIDSICHQLSRLYLNPHVPNVHAAMLSYIGLAHNILPLLEELMRSVSLELEILGCHQHPDLTVPFLKVLHSGELLYNVRLVGSKYVISYSSTGVDLLKLQRLQIEKRAHCSLKQCHFLKM</sequence>
<reference evidence="1" key="1">
    <citation type="submission" date="2020-08" db="EMBL/GenBank/DDBJ databases">
        <title>Plant Genome Project.</title>
        <authorList>
            <person name="Zhang R.-G."/>
        </authorList>
    </citation>
    <scope>NUCLEOTIDE SEQUENCE</scope>
    <source>
        <strain evidence="1">WSP0</strain>
        <tissue evidence="1">Leaf</tissue>
    </source>
</reference>
<dbReference type="InterPro" id="IPR052587">
    <property type="entry name" value="TELO2-interacting_protein_1"/>
</dbReference>
<dbReference type="Proteomes" id="UP000823749">
    <property type="component" value="Chromosome 8"/>
</dbReference>